<dbReference type="EC" id="3.1.4.-" evidence="8"/>
<dbReference type="CDD" id="cd00077">
    <property type="entry name" value="HDc"/>
    <property type="match status" value="1"/>
</dbReference>
<evidence type="ECO:0000313" key="11">
    <source>
        <dbReference type="EMBL" id="CAD7281476.1"/>
    </source>
</evidence>
<feature type="region of interest" description="Disordered" evidence="9">
    <location>
        <begin position="383"/>
        <end position="408"/>
    </location>
</feature>
<evidence type="ECO:0000256" key="7">
    <source>
        <dbReference type="PIRSR" id="PIRSR623088-3"/>
    </source>
</evidence>
<evidence type="ECO:0000256" key="6">
    <source>
        <dbReference type="PIRSR" id="PIRSR623088-2"/>
    </source>
</evidence>
<dbReference type="OrthoDB" id="295473at2759"/>
<keyword evidence="2" id="KW-0140">cGMP</keyword>
<dbReference type="FunFam" id="1.10.1300.10:FF:000003">
    <property type="entry name" value="Phosphodiesterase"/>
    <property type="match status" value="1"/>
</dbReference>
<proteinExistence type="inferred from homology"/>
<evidence type="ECO:0000256" key="2">
    <source>
        <dbReference type="ARBA" id="ARBA00022535"/>
    </source>
</evidence>
<feature type="domain" description="PDEase" evidence="10">
    <location>
        <begin position="14"/>
        <end position="340"/>
    </location>
</feature>
<evidence type="ECO:0000256" key="8">
    <source>
        <dbReference type="RuleBase" id="RU363067"/>
    </source>
</evidence>
<feature type="binding site" evidence="7">
    <location>
        <position position="135"/>
    </location>
    <ligand>
        <name>Zn(2+)</name>
        <dbReference type="ChEBI" id="CHEBI:29105"/>
        <label>1</label>
    </ligand>
</feature>
<feature type="binding site" evidence="7">
    <location>
        <position position="96"/>
    </location>
    <ligand>
        <name>Zn(2+)</name>
        <dbReference type="ChEBI" id="CHEBI:29105"/>
        <label>1</label>
    </ligand>
</feature>
<dbReference type="SMART" id="SM00471">
    <property type="entry name" value="HDc"/>
    <property type="match status" value="1"/>
</dbReference>
<dbReference type="PROSITE" id="PS00126">
    <property type="entry name" value="PDEASE_I_1"/>
    <property type="match status" value="1"/>
</dbReference>
<dbReference type="PANTHER" id="PTHR11347">
    <property type="entry name" value="CYCLIC NUCLEOTIDE PHOSPHODIESTERASE"/>
    <property type="match status" value="1"/>
</dbReference>
<organism evidence="11">
    <name type="scientific">Notodromas monacha</name>
    <dbReference type="NCBI Taxonomy" id="399045"/>
    <lineage>
        <taxon>Eukaryota</taxon>
        <taxon>Metazoa</taxon>
        <taxon>Ecdysozoa</taxon>
        <taxon>Arthropoda</taxon>
        <taxon>Crustacea</taxon>
        <taxon>Oligostraca</taxon>
        <taxon>Ostracoda</taxon>
        <taxon>Podocopa</taxon>
        <taxon>Podocopida</taxon>
        <taxon>Cypridocopina</taxon>
        <taxon>Cypridoidea</taxon>
        <taxon>Cyprididae</taxon>
        <taxon>Notodromas</taxon>
    </lineage>
</organism>
<dbReference type="Gene3D" id="1.10.1300.10">
    <property type="entry name" value="3'5'-cyclic nucleotide phosphodiesterase, catalytic domain"/>
    <property type="match status" value="1"/>
</dbReference>
<dbReference type="EMBL" id="CAJPEX010002902">
    <property type="protein sequence ID" value="CAG0921628.1"/>
    <property type="molecule type" value="Genomic_DNA"/>
</dbReference>
<evidence type="ECO:0000256" key="3">
    <source>
        <dbReference type="ARBA" id="ARBA00022723"/>
    </source>
</evidence>
<evidence type="ECO:0000256" key="4">
    <source>
        <dbReference type="ARBA" id="ARBA00022801"/>
    </source>
</evidence>
<feature type="binding site" evidence="7">
    <location>
        <position position="134"/>
    </location>
    <ligand>
        <name>Zn(2+)</name>
        <dbReference type="ChEBI" id="CHEBI:29105"/>
        <label>1</label>
    </ligand>
</feature>
<dbReference type="InterPro" id="IPR036971">
    <property type="entry name" value="PDEase_catalytic_dom_sf"/>
</dbReference>
<gene>
    <name evidence="11" type="ORF">NMOB1V02_LOCUS9121</name>
</gene>
<evidence type="ECO:0000256" key="5">
    <source>
        <dbReference type="PIRSR" id="PIRSR623088-1"/>
    </source>
</evidence>
<feature type="binding site" evidence="6">
    <location>
        <position position="135"/>
    </location>
    <ligand>
        <name>AMP</name>
        <dbReference type="ChEBI" id="CHEBI:456215"/>
    </ligand>
</feature>
<evidence type="ECO:0000256" key="1">
    <source>
        <dbReference type="ARBA" id="ARBA00007648"/>
    </source>
</evidence>
<dbReference type="InterPro" id="IPR002073">
    <property type="entry name" value="PDEase_catalytic_dom"/>
</dbReference>
<keyword evidence="12" id="KW-1185">Reference proteome</keyword>
<feature type="binding site" evidence="7">
    <location>
        <position position="246"/>
    </location>
    <ligand>
        <name>Zn(2+)</name>
        <dbReference type="ChEBI" id="CHEBI:29105"/>
        <label>1</label>
    </ligand>
</feature>
<dbReference type="PRINTS" id="PR00387">
    <property type="entry name" value="PDIESTERASE1"/>
</dbReference>
<feature type="compositionally biased region" description="Polar residues" evidence="9">
    <location>
        <begin position="384"/>
        <end position="394"/>
    </location>
</feature>
<dbReference type="EMBL" id="OA884939">
    <property type="protein sequence ID" value="CAD7281476.1"/>
    <property type="molecule type" value="Genomic_DNA"/>
</dbReference>
<feature type="binding site" evidence="7">
    <location>
        <position position="135"/>
    </location>
    <ligand>
        <name>Zn(2+)</name>
        <dbReference type="ChEBI" id="CHEBI:29105"/>
        <label>2</label>
    </ligand>
</feature>
<dbReference type="PROSITE" id="PS51845">
    <property type="entry name" value="PDEASE_I_2"/>
    <property type="match status" value="1"/>
</dbReference>
<feature type="active site" description="Proton donor" evidence="5">
    <location>
        <position position="92"/>
    </location>
</feature>
<evidence type="ECO:0000259" key="10">
    <source>
        <dbReference type="PROSITE" id="PS51845"/>
    </source>
</evidence>
<dbReference type="SUPFAM" id="SSF109604">
    <property type="entry name" value="HD-domain/PDEase-like"/>
    <property type="match status" value="1"/>
</dbReference>
<keyword evidence="3 7" id="KW-0479">Metal-binding</keyword>
<sequence length="425" mass="48013">MLGFDGGVDVRQVCGEDVTKLASQRIPTPEEINPSFRDFTFMPRTLPEVDTSRAVLAMFADLNMLERARMRPEILVRFILMVKKGYRDPPYHNWKHAFSVAHYCYLLIKNLRLVEGGILSELECLSLMIATLCHDLDHRGTTNSFQIASQSVLASLYSSEGSVLERHHFAQTMCILNTSECNVLENLPPNEYEECINLLRELILATDLVNHLGLLPQQKQMAVEGYEPTNPTHHKLLRCLIMTACDFSDQTKDWVSSKRIAELIYKEFFSQGDLEKAMGNRPMEMMDREKACIPRLQIQFIEDFALPVFSTLAALFPACKSSLGALKRNKHCWEIAQKIFLSRKSECRTSLEILEDDSLVDEVMTNARCDAVEGSRNPCHRLESSLSAEQTQTGGKIFNGEGLGAGNQSRCKCRSESDMDLESGV</sequence>
<dbReference type="Pfam" id="PF00233">
    <property type="entry name" value="PDEase_I"/>
    <property type="match status" value="1"/>
</dbReference>
<feature type="binding site" evidence="6">
    <location>
        <position position="246"/>
    </location>
    <ligand>
        <name>AMP</name>
        <dbReference type="ChEBI" id="CHEBI:456215"/>
    </ligand>
</feature>
<evidence type="ECO:0000256" key="9">
    <source>
        <dbReference type="SAM" id="MobiDB-lite"/>
    </source>
</evidence>
<dbReference type="AlphaFoldDB" id="A0A7R9BWQ6"/>
<dbReference type="GO" id="GO:0046872">
    <property type="term" value="F:metal ion binding"/>
    <property type="evidence" value="ECO:0007669"/>
    <property type="project" value="UniProtKB-KW"/>
</dbReference>
<feature type="binding site" evidence="6">
    <location>
        <position position="297"/>
    </location>
    <ligand>
        <name>AMP</name>
        <dbReference type="ChEBI" id="CHEBI:456215"/>
    </ligand>
</feature>
<evidence type="ECO:0000313" key="12">
    <source>
        <dbReference type="Proteomes" id="UP000678499"/>
    </source>
</evidence>
<name>A0A7R9BWQ6_9CRUS</name>
<dbReference type="GO" id="GO:0007165">
    <property type="term" value="P:signal transduction"/>
    <property type="evidence" value="ECO:0007669"/>
    <property type="project" value="InterPro"/>
</dbReference>
<dbReference type="Proteomes" id="UP000678499">
    <property type="component" value="Unassembled WGS sequence"/>
</dbReference>
<feature type="binding site" evidence="6">
    <location>
        <begin position="92"/>
        <end position="96"/>
    </location>
    <ligand>
        <name>AMP</name>
        <dbReference type="ChEBI" id="CHEBI:456215"/>
    </ligand>
</feature>
<dbReference type="InterPro" id="IPR023088">
    <property type="entry name" value="PDEase"/>
</dbReference>
<dbReference type="InterPro" id="IPR023174">
    <property type="entry name" value="PDEase_CS"/>
</dbReference>
<protein>
    <recommendedName>
        <fullName evidence="8">Phosphodiesterase</fullName>
        <ecNumber evidence="8">3.1.4.-</ecNumber>
    </recommendedName>
</protein>
<comment type="similarity">
    <text evidence="1 8">Belongs to the cyclic nucleotide phosphodiesterase family.</text>
</comment>
<accession>A0A7R9BWQ6</accession>
<comment type="cofactor">
    <cofactor evidence="8">
        <name>a divalent metal cation</name>
        <dbReference type="ChEBI" id="CHEBI:60240"/>
    </cofactor>
    <text evidence="8">Binds 2 divalent metal cations per subunit. Site 1 may preferentially bind zinc ions, while site 2 has a preference for magnesium and/or manganese ions.</text>
</comment>
<keyword evidence="4 8" id="KW-0378">Hydrolase</keyword>
<dbReference type="InterPro" id="IPR003607">
    <property type="entry name" value="HD/PDEase_dom"/>
</dbReference>
<dbReference type="GO" id="GO:0004114">
    <property type="term" value="F:3',5'-cyclic-nucleotide phosphodiesterase activity"/>
    <property type="evidence" value="ECO:0007669"/>
    <property type="project" value="InterPro"/>
</dbReference>
<reference evidence="11" key="1">
    <citation type="submission" date="2020-11" db="EMBL/GenBank/DDBJ databases">
        <authorList>
            <person name="Tran Van P."/>
        </authorList>
    </citation>
    <scope>NUCLEOTIDE SEQUENCE</scope>
</reference>